<dbReference type="RefSeq" id="WP_010853433.1">
    <property type="nucleotide sequence ID" value="NZ_AQHR01000041.1"/>
</dbReference>
<keyword evidence="1" id="KW-0732">Signal</keyword>
<dbReference type="Proteomes" id="UP000013909">
    <property type="component" value="Unassembled WGS sequence"/>
</dbReference>
<feature type="chain" id="PRO_5004451818" description="Peptidase M14 carboxypeptidase A domain-containing protein" evidence="1">
    <location>
        <begin position="25"/>
        <end position="381"/>
    </location>
</feature>
<dbReference type="Gene3D" id="3.40.630.10">
    <property type="entry name" value="Zn peptidases"/>
    <property type="match status" value="1"/>
</dbReference>
<dbReference type="AlphaFoldDB" id="R7ZVK0"/>
<dbReference type="EMBL" id="AQHR01000041">
    <property type="protein sequence ID" value="EON78092.1"/>
    <property type="molecule type" value="Genomic_DNA"/>
</dbReference>
<evidence type="ECO:0008006" key="4">
    <source>
        <dbReference type="Google" id="ProtNLM"/>
    </source>
</evidence>
<proteinExistence type="predicted"/>
<sequence>MKNLSLFFLSACILIVSEPPNCLAQLTLEPSDPAKQTDIPDFYKGTLTDIDRALSTVKKGRVAQIAVSAGGLPLYAVYYGAKEDFARQANYNSAVGARNPAYYAKKGAAAKPVIYFIGPVHGQEAEGIVGLVNLLAIAETGKDLRGKAWPELSEMFGTARVVIVPTGNPDGRRRVPYDSFVGLPEETMTKYGQGTKKDGTLWRWPQAKSLHPMRGDVGILGAYYNDAGINIMHDEFFAPMAEETKAIMRIAMEEAPDITVSLHSCSCAPFVIQNAHAPLFMKERIDAFARQLNDQYRALQLPNRGASWKLSTEADDPTFPPQNSFNLVSALHHASGTMAFTFESPHGTVEDGATYEQILDIQLVLYQEMFRYISAERLIWQ</sequence>
<organism evidence="2 3">
    <name type="scientific">Lunatimonas lonarensis</name>
    <dbReference type="NCBI Taxonomy" id="1232681"/>
    <lineage>
        <taxon>Bacteria</taxon>
        <taxon>Pseudomonadati</taxon>
        <taxon>Bacteroidota</taxon>
        <taxon>Cytophagia</taxon>
        <taxon>Cytophagales</taxon>
        <taxon>Cyclobacteriaceae</taxon>
    </lineage>
</organism>
<reference evidence="2 3" key="1">
    <citation type="submission" date="2013-02" db="EMBL/GenBank/DDBJ databases">
        <title>A novel strain isolated from Lonar lake, Maharashtra, India.</title>
        <authorList>
            <person name="Singh A."/>
        </authorList>
    </citation>
    <scope>NUCLEOTIDE SEQUENCE [LARGE SCALE GENOMIC DNA]</scope>
    <source>
        <strain evidence="2 3">AK24</strain>
    </source>
</reference>
<evidence type="ECO:0000313" key="2">
    <source>
        <dbReference type="EMBL" id="EON78092.1"/>
    </source>
</evidence>
<feature type="signal peptide" evidence="1">
    <location>
        <begin position="1"/>
        <end position="24"/>
    </location>
</feature>
<gene>
    <name evidence="2" type="ORF">ADIS_1289</name>
</gene>
<protein>
    <recommendedName>
        <fullName evidence="4">Peptidase M14 carboxypeptidase A domain-containing protein</fullName>
    </recommendedName>
</protein>
<evidence type="ECO:0000256" key="1">
    <source>
        <dbReference type="SAM" id="SignalP"/>
    </source>
</evidence>
<dbReference type="OrthoDB" id="1112800at2"/>
<evidence type="ECO:0000313" key="3">
    <source>
        <dbReference type="Proteomes" id="UP000013909"/>
    </source>
</evidence>
<accession>R7ZVK0</accession>
<dbReference type="SUPFAM" id="SSF53187">
    <property type="entry name" value="Zn-dependent exopeptidases"/>
    <property type="match status" value="1"/>
</dbReference>
<dbReference type="STRING" id="1232681.ADIS_1289"/>
<comment type="caution">
    <text evidence="2">The sequence shown here is derived from an EMBL/GenBank/DDBJ whole genome shotgun (WGS) entry which is preliminary data.</text>
</comment>
<name>R7ZVK0_9BACT</name>
<keyword evidence="3" id="KW-1185">Reference proteome</keyword>